<dbReference type="CDD" id="cd00090">
    <property type="entry name" value="HTH_ARSR"/>
    <property type="match status" value="1"/>
</dbReference>
<dbReference type="InterPro" id="IPR055767">
    <property type="entry name" value="DUF7343"/>
</dbReference>
<evidence type="ECO:0000313" key="4">
    <source>
        <dbReference type="EMBL" id="QIB74316.1"/>
    </source>
</evidence>
<dbReference type="Gene3D" id="1.10.10.10">
    <property type="entry name" value="Winged helix-like DNA-binding domain superfamily/Winged helix DNA-binding domain"/>
    <property type="match status" value="1"/>
</dbReference>
<dbReference type="InterPro" id="IPR036390">
    <property type="entry name" value="WH_DNA-bd_sf"/>
</dbReference>
<gene>
    <name evidence="4" type="ORF">G3I44_08495</name>
</gene>
<dbReference type="EMBL" id="CP048739">
    <property type="protein sequence ID" value="QIB74316.1"/>
    <property type="molecule type" value="Genomic_DNA"/>
</dbReference>
<dbReference type="SUPFAM" id="SSF46785">
    <property type="entry name" value="Winged helix' DNA-binding domain"/>
    <property type="match status" value="1"/>
</dbReference>
<name>A0A6C0UFT3_9EURY</name>
<feature type="transmembrane region" description="Helical" evidence="2">
    <location>
        <begin position="51"/>
        <end position="76"/>
    </location>
</feature>
<protein>
    <submittedName>
        <fullName evidence="4">MarR family transcriptional regulator</fullName>
    </submittedName>
</protein>
<feature type="compositionally biased region" description="Polar residues" evidence="1">
    <location>
        <begin position="107"/>
        <end position="118"/>
    </location>
</feature>
<evidence type="ECO:0000259" key="3">
    <source>
        <dbReference type="Pfam" id="PF24034"/>
    </source>
</evidence>
<organism evidence="4 5">
    <name type="scientific">Halogeometricum borinquense</name>
    <dbReference type="NCBI Taxonomy" id="60847"/>
    <lineage>
        <taxon>Archaea</taxon>
        <taxon>Methanobacteriati</taxon>
        <taxon>Methanobacteriota</taxon>
        <taxon>Stenosarchaea group</taxon>
        <taxon>Halobacteria</taxon>
        <taxon>Halobacteriales</taxon>
        <taxon>Haloferacaceae</taxon>
        <taxon>Halogeometricum</taxon>
    </lineage>
</organism>
<feature type="domain" description="DUF7343" evidence="3">
    <location>
        <begin position="132"/>
        <end position="191"/>
    </location>
</feature>
<keyword evidence="2" id="KW-0472">Membrane</keyword>
<evidence type="ECO:0000256" key="2">
    <source>
        <dbReference type="SAM" id="Phobius"/>
    </source>
</evidence>
<feature type="compositionally biased region" description="Basic and acidic residues" evidence="1">
    <location>
        <begin position="84"/>
        <end position="93"/>
    </location>
</feature>
<dbReference type="AlphaFoldDB" id="A0A6C0UFT3"/>
<sequence length="197" mass="21615">MNVRALRNTHLVAAVLFVASVLVLAMQLITPSPIMVSMGDSSAQATQLGEYFTYSDVAVVVVAAVLCGASGTYLVLHDRAQQLVEPRRDRSDARSQPAVNGGVEPSTDASDPDSGTSESPRERWEATAERLQNNEEAVYTALMEANGELPQRKLVEETDLSKATVSRTLDKLEHRELVERERVGIGNTVRLQYPQRH</sequence>
<dbReference type="InterPro" id="IPR011991">
    <property type="entry name" value="ArsR-like_HTH"/>
</dbReference>
<dbReference type="InterPro" id="IPR036388">
    <property type="entry name" value="WH-like_DNA-bd_sf"/>
</dbReference>
<proteinExistence type="predicted"/>
<dbReference type="Proteomes" id="UP000465846">
    <property type="component" value="Chromosome"/>
</dbReference>
<keyword evidence="2" id="KW-0812">Transmembrane</keyword>
<accession>A0A6C0UFT3</accession>
<evidence type="ECO:0000313" key="5">
    <source>
        <dbReference type="Proteomes" id="UP000465846"/>
    </source>
</evidence>
<reference evidence="4 5" key="1">
    <citation type="submission" date="2020-02" db="EMBL/GenBank/DDBJ databases">
        <title>Whole genome sequence of Halogeometricum borinquense strain wsp4.</title>
        <authorList>
            <person name="Verma D.K."/>
            <person name="Gopal K."/>
            <person name="Prasad E.S."/>
        </authorList>
    </citation>
    <scope>NUCLEOTIDE SEQUENCE [LARGE SCALE GENOMIC DNA]</scope>
    <source>
        <strain evidence="5">wsp4</strain>
    </source>
</reference>
<dbReference type="GeneID" id="44079434"/>
<evidence type="ECO:0000256" key="1">
    <source>
        <dbReference type="SAM" id="MobiDB-lite"/>
    </source>
</evidence>
<feature type="region of interest" description="Disordered" evidence="1">
    <location>
        <begin position="84"/>
        <end position="123"/>
    </location>
</feature>
<dbReference type="RefSeq" id="WP_163486252.1">
    <property type="nucleotide sequence ID" value="NZ_CP048739.1"/>
</dbReference>
<keyword evidence="2" id="KW-1133">Transmembrane helix</keyword>
<dbReference type="Pfam" id="PF24034">
    <property type="entry name" value="DUF7343"/>
    <property type="match status" value="1"/>
</dbReference>